<gene>
    <name evidence="3" type="ORF">C1280_11255</name>
</gene>
<dbReference type="PANTHER" id="PTHR33258">
    <property type="entry name" value="TRANSPOSASE INSL FOR INSERTION SEQUENCE ELEMENT IS186A-RELATED"/>
    <property type="match status" value="1"/>
</dbReference>
<dbReference type="GO" id="GO:0006313">
    <property type="term" value="P:DNA transposition"/>
    <property type="evidence" value="ECO:0007669"/>
    <property type="project" value="InterPro"/>
</dbReference>
<evidence type="ECO:0000256" key="1">
    <source>
        <dbReference type="SAM" id="MobiDB-lite"/>
    </source>
</evidence>
<dbReference type="InterPro" id="IPR012337">
    <property type="entry name" value="RNaseH-like_sf"/>
</dbReference>
<dbReference type="Gene3D" id="3.90.350.10">
    <property type="entry name" value="Transposase Inhibitor Protein From Tn5, Chain A, domain 1"/>
    <property type="match status" value="1"/>
</dbReference>
<protein>
    <submittedName>
        <fullName evidence="3">Transposase</fullName>
    </submittedName>
</protein>
<dbReference type="KEGG" id="gog:C1280_11255"/>
<keyword evidence="4" id="KW-1185">Reference proteome</keyword>
<dbReference type="Proteomes" id="UP000245802">
    <property type="component" value="Chromosome"/>
</dbReference>
<name>A0A2Z3GUW6_9BACT</name>
<dbReference type="SUPFAM" id="SSF53098">
    <property type="entry name" value="Ribonuclease H-like"/>
    <property type="match status" value="1"/>
</dbReference>
<dbReference type="PANTHER" id="PTHR33258:SF1">
    <property type="entry name" value="TRANSPOSASE INSL FOR INSERTION SEQUENCE ELEMENT IS186A-RELATED"/>
    <property type="match status" value="1"/>
</dbReference>
<evidence type="ECO:0000259" key="2">
    <source>
        <dbReference type="Pfam" id="PF01609"/>
    </source>
</evidence>
<proteinExistence type="predicted"/>
<dbReference type="Pfam" id="PF01609">
    <property type="entry name" value="DDE_Tnp_1"/>
    <property type="match status" value="1"/>
</dbReference>
<dbReference type="RefSeq" id="WP_010044642.1">
    <property type="nucleotide sequence ID" value="NZ_CP025958.1"/>
</dbReference>
<dbReference type="GO" id="GO:0003677">
    <property type="term" value="F:DNA binding"/>
    <property type="evidence" value="ECO:0007669"/>
    <property type="project" value="InterPro"/>
</dbReference>
<dbReference type="OrthoDB" id="231179at2"/>
<evidence type="ECO:0000313" key="3">
    <source>
        <dbReference type="EMBL" id="AWM37533.1"/>
    </source>
</evidence>
<feature type="region of interest" description="Disordered" evidence="1">
    <location>
        <begin position="447"/>
        <end position="467"/>
    </location>
</feature>
<accession>A0A2Z3GUW6</accession>
<organism evidence="3 4">
    <name type="scientific">Gemmata obscuriglobus</name>
    <dbReference type="NCBI Taxonomy" id="114"/>
    <lineage>
        <taxon>Bacteria</taxon>
        <taxon>Pseudomonadati</taxon>
        <taxon>Planctomycetota</taxon>
        <taxon>Planctomycetia</taxon>
        <taxon>Gemmatales</taxon>
        <taxon>Gemmataceae</taxon>
        <taxon>Gemmata</taxon>
    </lineage>
</organism>
<dbReference type="AlphaFoldDB" id="A0A2Z3GUW6"/>
<feature type="domain" description="Transposase IS4-like" evidence="2">
    <location>
        <begin position="157"/>
        <end position="347"/>
    </location>
</feature>
<reference evidence="3 4" key="1">
    <citation type="submission" date="2018-01" db="EMBL/GenBank/DDBJ databases">
        <title>G. obscuriglobus.</title>
        <authorList>
            <person name="Franke J."/>
            <person name="Blomberg W."/>
            <person name="Selmecki A."/>
        </authorList>
    </citation>
    <scope>NUCLEOTIDE SEQUENCE [LARGE SCALE GENOMIC DNA]</scope>
    <source>
        <strain evidence="3 4">DSM 5831</strain>
    </source>
</reference>
<dbReference type="EMBL" id="CP025958">
    <property type="protein sequence ID" value="AWM37533.1"/>
    <property type="molecule type" value="Genomic_DNA"/>
</dbReference>
<dbReference type="GO" id="GO:0004803">
    <property type="term" value="F:transposase activity"/>
    <property type="evidence" value="ECO:0007669"/>
    <property type="project" value="InterPro"/>
</dbReference>
<sequence>MLLGAVFDRFVEESPLSVMSRATIEHALSASALDALFEHTAETGYTQELLFSTVVELMSRVVCGKAHHVQSADQHMVDRIPVTLKSVYEKLQNIELGVSAGLVRRIADRCHERIGRLGGERDPVRPGRAVRILDGNHLGATQKRLRVTRGRTAGPLPGLVLAVLDPDRMLITDIIPCEDGHTQERALLDPVMPLVQPAQVWVGDRNFCTAEFLSRIDQRGTSFVIRRHGNTTLEGDGEWTAEVRTDTGRASERPMWVCVGGEPVLQVRCVRVRLDQPTGDGDRELEILTNVPGDQADAATVAAVYRGRWAVEGAFHELTVALRCEVNTLGYPKAAVLGFAVAVAAYNVLAVLKAAMRAAHGVDVVQNEVSGYYVALELATVYPGMMIAVPPAQWAVFGAMSGVELARHLRAWAEKINLKKVKKSPPRKPTKTKTERVEDKILHVSTARLLADDKKNRQSQKRQQKRQ</sequence>
<dbReference type="InterPro" id="IPR002559">
    <property type="entry name" value="Transposase_11"/>
</dbReference>
<evidence type="ECO:0000313" key="4">
    <source>
        <dbReference type="Proteomes" id="UP000245802"/>
    </source>
</evidence>
<feature type="compositionally biased region" description="Basic residues" evidence="1">
    <location>
        <begin position="457"/>
        <end position="467"/>
    </location>
</feature>